<evidence type="ECO:0000256" key="1">
    <source>
        <dbReference type="ARBA" id="ARBA00004613"/>
    </source>
</evidence>
<evidence type="ECO:0000256" key="5">
    <source>
        <dbReference type="ARBA" id="ARBA00022757"/>
    </source>
</evidence>
<proteinExistence type="evidence at transcript level"/>
<dbReference type="EMBL" id="EZ933288">
    <property type="protein sequence ID" value="ADJ57669.1"/>
    <property type="molecule type" value="mRNA"/>
</dbReference>
<dbReference type="InterPro" id="IPR009003">
    <property type="entry name" value="Peptidase_S1_PA"/>
</dbReference>
<keyword evidence="2" id="KW-0964">Secreted</keyword>
<dbReference type="InterPro" id="IPR050430">
    <property type="entry name" value="Peptidase_S1"/>
</dbReference>
<dbReference type="InterPro" id="IPR033116">
    <property type="entry name" value="TRYPSIN_SER"/>
</dbReference>
<name>F4MI40_PHLPE</name>
<dbReference type="InterPro" id="IPR001314">
    <property type="entry name" value="Peptidase_S1A"/>
</dbReference>
<evidence type="ECO:0000256" key="8">
    <source>
        <dbReference type="ARBA" id="ARBA00023145"/>
    </source>
</evidence>
<dbReference type="SUPFAM" id="SSF50494">
    <property type="entry name" value="Trypsin-like serine proteases"/>
    <property type="match status" value="1"/>
</dbReference>
<comment type="subcellular location">
    <subcellularLocation>
        <location evidence="1">Secreted</location>
    </subcellularLocation>
</comment>
<keyword evidence="5" id="KW-0222">Digestion</keyword>
<dbReference type="InterPro" id="IPR018114">
    <property type="entry name" value="TRYPSIN_HIS"/>
</dbReference>
<evidence type="ECO:0000256" key="9">
    <source>
        <dbReference type="ARBA" id="ARBA00023157"/>
    </source>
</evidence>
<keyword evidence="8" id="KW-0865">Zymogen</keyword>
<feature type="domain" description="Peptidase S1" evidence="15">
    <location>
        <begin position="36"/>
        <end position="270"/>
    </location>
</feature>
<evidence type="ECO:0000256" key="14">
    <source>
        <dbReference type="SAM" id="SignalP"/>
    </source>
</evidence>
<dbReference type="EC" id="3.4.21.4" evidence="12"/>
<comment type="similarity">
    <text evidence="10">Belongs to the peptidase S1 family. CLIP subfamily.</text>
</comment>
<evidence type="ECO:0000256" key="12">
    <source>
        <dbReference type="ARBA" id="ARBA00038868"/>
    </source>
</evidence>
<dbReference type="PROSITE" id="PS00135">
    <property type="entry name" value="TRYPSIN_SER"/>
    <property type="match status" value="1"/>
</dbReference>
<dbReference type="Pfam" id="PF00089">
    <property type="entry name" value="Trypsin"/>
    <property type="match status" value="1"/>
</dbReference>
<keyword evidence="3 13" id="KW-0645">Protease</keyword>
<sequence length="271" mass="29532">MLHPTVIFGLVFCLSVSAGVVPVPRRPNDLLTGSRIVGGNPVDIKEIPYQVSVNFFGMHYCGGSILNERFILTAAHCTEYARSTIIDNFQIRTGSNHSSIEGQVHRVKELYRHELYNPEDENNPMDYDYAILELEDPIVFDDVRRPVQLAVSGEEVPSGTMLKTSGWGATKNIQESTFHVRAVSVPAVSHFECASRYYFGTPITERMICAGYSAGGKDACQGDSGGPIIREDNGVLVGVVSWGNGCALPGYPGVYSKVSAVREWIAGITGL</sequence>
<dbReference type="FunFam" id="2.40.10.10:FF:000077">
    <property type="entry name" value="Predicted protein"/>
    <property type="match status" value="1"/>
</dbReference>
<dbReference type="MEROPS" id="S01.130"/>
<feature type="chain" id="PRO_5003311264" description="trypsin" evidence="14">
    <location>
        <begin position="19"/>
        <end position="271"/>
    </location>
</feature>
<dbReference type="SMART" id="SM00020">
    <property type="entry name" value="Tryp_SPc"/>
    <property type="match status" value="1"/>
</dbReference>
<evidence type="ECO:0000256" key="10">
    <source>
        <dbReference type="ARBA" id="ARBA00024195"/>
    </source>
</evidence>
<evidence type="ECO:0000256" key="13">
    <source>
        <dbReference type="RuleBase" id="RU363034"/>
    </source>
</evidence>
<dbReference type="CDD" id="cd00190">
    <property type="entry name" value="Tryp_SPc"/>
    <property type="match status" value="1"/>
</dbReference>
<organism evidence="16">
    <name type="scientific">Phlebotomus perniciosus</name>
    <name type="common">Phlebotomine sand fly</name>
    <dbReference type="NCBI Taxonomy" id="13204"/>
    <lineage>
        <taxon>Eukaryota</taxon>
        <taxon>Metazoa</taxon>
        <taxon>Ecdysozoa</taxon>
        <taxon>Arthropoda</taxon>
        <taxon>Hexapoda</taxon>
        <taxon>Insecta</taxon>
        <taxon>Pterygota</taxon>
        <taxon>Neoptera</taxon>
        <taxon>Endopterygota</taxon>
        <taxon>Diptera</taxon>
        <taxon>Nematocera</taxon>
        <taxon>Psychodoidea</taxon>
        <taxon>Psychodidae</taxon>
        <taxon>Phlebotomus</taxon>
        <taxon>Larroussius</taxon>
    </lineage>
</organism>
<reference evidence="16" key="1">
    <citation type="journal article" date="2011" name="BMC Genomics">
        <title>The midgut transcriptome of Phlebotomus (Larroussius) perniciosus, a vector of Leishmania infantum: comparison of sugar fed and blood fed sand flies.</title>
        <authorList>
            <person name="Dostalova A."/>
            <person name="Votypka J."/>
            <person name="Favreau A.J."/>
            <person name="Barbian K.D."/>
            <person name="Volf P."/>
            <person name="Valenzuela J.G."/>
            <person name="Jochim R.C."/>
        </authorList>
    </citation>
    <scope>NUCLEOTIDE SEQUENCE</scope>
    <source>
        <tissue evidence="16">Midgut</tissue>
    </source>
</reference>
<evidence type="ECO:0000313" key="16">
    <source>
        <dbReference type="EMBL" id="ADJ57669.1"/>
    </source>
</evidence>
<evidence type="ECO:0000259" key="15">
    <source>
        <dbReference type="PROSITE" id="PS50240"/>
    </source>
</evidence>
<dbReference type="AlphaFoldDB" id="F4MI40"/>
<keyword evidence="4 14" id="KW-0732">Signal</keyword>
<dbReference type="PRINTS" id="PR00722">
    <property type="entry name" value="CHYMOTRYPSIN"/>
</dbReference>
<evidence type="ECO:0000256" key="4">
    <source>
        <dbReference type="ARBA" id="ARBA00022729"/>
    </source>
</evidence>
<dbReference type="GO" id="GO:0006508">
    <property type="term" value="P:proteolysis"/>
    <property type="evidence" value="ECO:0007669"/>
    <property type="project" value="UniProtKB-KW"/>
</dbReference>
<evidence type="ECO:0000256" key="6">
    <source>
        <dbReference type="ARBA" id="ARBA00022801"/>
    </source>
</evidence>
<comment type="catalytic activity">
    <reaction evidence="11">
        <text>Preferential cleavage: Arg-|-Xaa, Lys-|-Xaa.</text>
        <dbReference type="EC" id="3.4.21.4"/>
    </reaction>
</comment>
<dbReference type="GO" id="GO:0004252">
    <property type="term" value="F:serine-type endopeptidase activity"/>
    <property type="evidence" value="ECO:0007669"/>
    <property type="project" value="UniProtKB-EC"/>
</dbReference>
<evidence type="ECO:0000256" key="3">
    <source>
        <dbReference type="ARBA" id="ARBA00022670"/>
    </source>
</evidence>
<evidence type="ECO:0000256" key="11">
    <source>
        <dbReference type="ARBA" id="ARBA00036320"/>
    </source>
</evidence>
<evidence type="ECO:0000256" key="7">
    <source>
        <dbReference type="ARBA" id="ARBA00022825"/>
    </source>
</evidence>
<dbReference type="Gene3D" id="2.40.10.10">
    <property type="entry name" value="Trypsin-like serine proteases"/>
    <property type="match status" value="1"/>
</dbReference>
<dbReference type="PANTHER" id="PTHR24276:SF97">
    <property type="entry name" value="GH13245P2-RELATED"/>
    <property type="match status" value="1"/>
</dbReference>
<dbReference type="InterPro" id="IPR043504">
    <property type="entry name" value="Peptidase_S1_PA_chymotrypsin"/>
</dbReference>
<dbReference type="PROSITE" id="PS50240">
    <property type="entry name" value="TRYPSIN_DOM"/>
    <property type="match status" value="1"/>
</dbReference>
<dbReference type="GO" id="GO:0005576">
    <property type="term" value="C:extracellular region"/>
    <property type="evidence" value="ECO:0007669"/>
    <property type="project" value="UniProtKB-SubCell"/>
</dbReference>
<dbReference type="PANTHER" id="PTHR24276">
    <property type="entry name" value="POLYSERASE-RELATED"/>
    <property type="match status" value="1"/>
</dbReference>
<evidence type="ECO:0000256" key="2">
    <source>
        <dbReference type="ARBA" id="ARBA00022525"/>
    </source>
</evidence>
<accession>F4MI40</accession>
<keyword evidence="6 13" id="KW-0378">Hydrolase</keyword>
<dbReference type="GO" id="GO:0007586">
    <property type="term" value="P:digestion"/>
    <property type="evidence" value="ECO:0007669"/>
    <property type="project" value="UniProtKB-KW"/>
</dbReference>
<dbReference type="PROSITE" id="PS00134">
    <property type="entry name" value="TRYPSIN_HIS"/>
    <property type="match status" value="1"/>
</dbReference>
<keyword evidence="9" id="KW-1015">Disulfide bond</keyword>
<dbReference type="InterPro" id="IPR001254">
    <property type="entry name" value="Trypsin_dom"/>
</dbReference>
<protein>
    <recommendedName>
        <fullName evidence="12">trypsin</fullName>
        <ecNumber evidence="12">3.4.21.4</ecNumber>
    </recommendedName>
</protein>
<feature type="signal peptide" evidence="14">
    <location>
        <begin position="1"/>
        <end position="18"/>
    </location>
</feature>
<keyword evidence="7 13" id="KW-0720">Serine protease</keyword>